<name>A0A5D2GHS8_GOSDA</name>
<organism evidence="1 2">
    <name type="scientific">Gossypium darwinii</name>
    <name type="common">Darwin's cotton</name>
    <name type="synonym">Gossypium barbadense var. darwinii</name>
    <dbReference type="NCBI Taxonomy" id="34276"/>
    <lineage>
        <taxon>Eukaryota</taxon>
        <taxon>Viridiplantae</taxon>
        <taxon>Streptophyta</taxon>
        <taxon>Embryophyta</taxon>
        <taxon>Tracheophyta</taxon>
        <taxon>Spermatophyta</taxon>
        <taxon>Magnoliopsida</taxon>
        <taxon>eudicotyledons</taxon>
        <taxon>Gunneridae</taxon>
        <taxon>Pentapetalae</taxon>
        <taxon>rosids</taxon>
        <taxon>malvids</taxon>
        <taxon>Malvales</taxon>
        <taxon>Malvaceae</taxon>
        <taxon>Malvoideae</taxon>
        <taxon>Gossypium</taxon>
    </lineage>
</organism>
<keyword evidence="2" id="KW-1185">Reference proteome</keyword>
<evidence type="ECO:0000313" key="1">
    <source>
        <dbReference type="EMBL" id="TYH17443.1"/>
    </source>
</evidence>
<evidence type="ECO:0000313" key="2">
    <source>
        <dbReference type="Proteomes" id="UP000323506"/>
    </source>
</evidence>
<reference evidence="1 2" key="1">
    <citation type="submission" date="2019-06" db="EMBL/GenBank/DDBJ databases">
        <title>WGS assembly of Gossypium darwinii.</title>
        <authorList>
            <person name="Chen Z.J."/>
            <person name="Sreedasyam A."/>
            <person name="Ando A."/>
            <person name="Song Q."/>
            <person name="De L."/>
            <person name="Hulse-Kemp A."/>
            <person name="Ding M."/>
            <person name="Ye W."/>
            <person name="Kirkbride R."/>
            <person name="Jenkins J."/>
            <person name="Plott C."/>
            <person name="Lovell J."/>
            <person name="Lin Y.-M."/>
            <person name="Vaughn R."/>
            <person name="Liu B."/>
            <person name="Li W."/>
            <person name="Simpson S."/>
            <person name="Scheffler B."/>
            <person name="Saski C."/>
            <person name="Grover C."/>
            <person name="Hu G."/>
            <person name="Conover J."/>
            <person name="Carlson J."/>
            <person name="Shu S."/>
            <person name="Boston L."/>
            <person name="Williams M."/>
            <person name="Peterson D."/>
            <person name="Mcgee K."/>
            <person name="Jones D."/>
            <person name="Wendel J."/>
            <person name="Stelly D."/>
            <person name="Grimwood J."/>
            <person name="Schmutz J."/>
        </authorList>
    </citation>
    <scope>NUCLEOTIDE SEQUENCE [LARGE SCALE GENOMIC DNA]</scope>
    <source>
        <strain evidence="1">1808015.09</strain>
    </source>
</reference>
<dbReference type="EMBL" id="CM017692">
    <property type="protein sequence ID" value="TYH17443.1"/>
    <property type="molecule type" value="Genomic_DNA"/>
</dbReference>
<protein>
    <submittedName>
        <fullName evidence="1">Uncharacterized protein</fullName>
    </submittedName>
</protein>
<sequence length="88" mass="10363">MVFSNDIDLYEVWWLKDDRWLFNTFLCCFEGESAILHIPELHGQLNSSQIERVSSLDAHVDLIAEIWVQSSQLVCFITYLVLHRIHIT</sequence>
<dbReference type="Proteomes" id="UP000323506">
    <property type="component" value="Chromosome A05"/>
</dbReference>
<gene>
    <name evidence="1" type="ORF">ES288_A05G191700v1</name>
</gene>
<dbReference type="AlphaFoldDB" id="A0A5D2GHS8"/>
<accession>A0A5D2GHS8</accession>
<proteinExistence type="predicted"/>